<organism evidence="1 2">
    <name type="scientific">Panicum virgatum</name>
    <name type="common">Blackwell switchgrass</name>
    <dbReference type="NCBI Taxonomy" id="38727"/>
    <lineage>
        <taxon>Eukaryota</taxon>
        <taxon>Viridiplantae</taxon>
        <taxon>Streptophyta</taxon>
        <taxon>Embryophyta</taxon>
        <taxon>Tracheophyta</taxon>
        <taxon>Spermatophyta</taxon>
        <taxon>Magnoliopsida</taxon>
        <taxon>Liliopsida</taxon>
        <taxon>Poales</taxon>
        <taxon>Poaceae</taxon>
        <taxon>PACMAD clade</taxon>
        <taxon>Panicoideae</taxon>
        <taxon>Panicodae</taxon>
        <taxon>Paniceae</taxon>
        <taxon>Panicinae</taxon>
        <taxon>Panicum</taxon>
        <taxon>Panicum sect. Hiantes</taxon>
    </lineage>
</organism>
<evidence type="ECO:0000313" key="1">
    <source>
        <dbReference type="EMBL" id="KAG2558770.1"/>
    </source>
</evidence>
<gene>
    <name evidence="1" type="ORF">PVAP13_8NG342532</name>
</gene>
<comment type="caution">
    <text evidence="1">The sequence shown here is derived from an EMBL/GenBank/DDBJ whole genome shotgun (WGS) entry which is preliminary data.</text>
</comment>
<dbReference type="EMBL" id="CM029052">
    <property type="protein sequence ID" value="KAG2558770.1"/>
    <property type="molecule type" value="Genomic_DNA"/>
</dbReference>
<name>A0A8T0PAX4_PANVG</name>
<keyword evidence="2" id="KW-1185">Reference proteome</keyword>
<dbReference type="Proteomes" id="UP000823388">
    <property type="component" value="Chromosome 8N"/>
</dbReference>
<proteinExistence type="predicted"/>
<sequence length="105" mass="11043">MAFGGSAGDSGAYSAAATVVRLYPPLPLLRAPVPSPTPCEAPVLAFRDAAAWDTAEASLVSRCEVTFLIALSPPRSHLRCKYSHASRLEKGSTFNLDCLDCSVSS</sequence>
<evidence type="ECO:0000313" key="2">
    <source>
        <dbReference type="Proteomes" id="UP000823388"/>
    </source>
</evidence>
<reference evidence="1" key="1">
    <citation type="submission" date="2020-05" db="EMBL/GenBank/DDBJ databases">
        <title>WGS assembly of Panicum virgatum.</title>
        <authorList>
            <person name="Lovell J.T."/>
            <person name="Jenkins J."/>
            <person name="Shu S."/>
            <person name="Juenger T.E."/>
            <person name="Schmutz J."/>
        </authorList>
    </citation>
    <scope>NUCLEOTIDE SEQUENCE</scope>
    <source>
        <strain evidence="1">AP13</strain>
    </source>
</reference>
<protein>
    <submittedName>
        <fullName evidence="1">Uncharacterized protein</fullName>
    </submittedName>
</protein>
<dbReference type="AlphaFoldDB" id="A0A8T0PAX4"/>
<accession>A0A8T0PAX4</accession>